<dbReference type="EMBL" id="CAVMJV010000007">
    <property type="protein sequence ID" value="CAK5033514.1"/>
    <property type="molecule type" value="Genomic_DNA"/>
</dbReference>
<proteinExistence type="predicted"/>
<accession>A0ACB0Y7C4</accession>
<reference evidence="1" key="1">
    <citation type="submission" date="2023-11" db="EMBL/GenBank/DDBJ databases">
        <authorList>
            <person name="Poullet M."/>
        </authorList>
    </citation>
    <scope>NUCLEOTIDE SEQUENCE</scope>
    <source>
        <strain evidence="1">E1834</strain>
    </source>
</reference>
<comment type="caution">
    <text evidence="1">The sequence shown here is derived from an EMBL/GenBank/DDBJ whole genome shotgun (WGS) entry which is preliminary data.</text>
</comment>
<gene>
    <name evidence="1" type="ORF">MENTE1834_LOCUS8142</name>
</gene>
<evidence type="ECO:0000313" key="1">
    <source>
        <dbReference type="EMBL" id="CAK5033514.1"/>
    </source>
</evidence>
<keyword evidence="2" id="KW-1185">Reference proteome</keyword>
<name>A0ACB0Y7C4_MELEN</name>
<organism evidence="1 2">
    <name type="scientific">Meloidogyne enterolobii</name>
    <name type="common">Root-knot nematode worm</name>
    <name type="synonym">Meloidogyne mayaguensis</name>
    <dbReference type="NCBI Taxonomy" id="390850"/>
    <lineage>
        <taxon>Eukaryota</taxon>
        <taxon>Metazoa</taxon>
        <taxon>Ecdysozoa</taxon>
        <taxon>Nematoda</taxon>
        <taxon>Chromadorea</taxon>
        <taxon>Rhabditida</taxon>
        <taxon>Tylenchina</taxon>
        <taxon>Tylenchomorpha</taxon>
        <taxon>Tylenchoidea</taxon>
        <taxon>Meloidogynidae</taxon>
        <taxon>Meloidogyninae</taxon>
        <taxon>Meloidogyne</taxon>
    </lineage>
</organism>
<sequence>MTSFSNKMFIVSLIFSHLIFFCFINQNECVTGNDLPIEQASGHGREPEAKYVTLDQELYYKISCEPVKGYCLRVSNCSVTTDAPGQKPYLIIDGRGCTTEPSLFEHVQYEDNFTAGIYNPYPIRFRNQKSAVQFNCDTSLVLLSQDGKCQRERCVWNEYTKEANEQQQHTK</sequence>
<dbReference type="Proteomes" id="UP001497535">
    <property type="component" value="Unassembled WGS sequence"/>
</dbReference>
<evidence type="ECO:0000313" key="2">
    <source>
        <dbReference type="Proteomes" id="UP001497535"/>
    </source>
</evidence>
<protein>
    <submittedName>
        <fullName evidence="1">Uncharacterized protein</fullName>
    </submittedName>
</protein>